<evidence type="ECO:0000256" key="1">
    <source>
        <dbReference type="ARBA" id="ARBA00000085"/>
    </source>
</evidence>
<dbReference type="KEGG" id="pstg:E8M01_31550"/>
<dbReference type="GO" id="GO:0005524">
    <property type="term" value="F:ATP binding"/>
    <property type="evidence" value="ECO:0007669"/>
    <property type="project" value="UniProtKB-KW"/>
</dbReference>
<evidence type="ECO:0000256" key="5">
    <source>
        <dbReference type="ARBA" id="ARBA00022553"/>
    </source>
</evidence>
<keyword evidence="8" id="KW-0547">Nucleotide-binding</keyword>
<keyword evidence="6" id="KW-0808">Transferase</keyword>
<accession>A0A4D7BCD6</accession>
<evidence type="ECO:0000259" key="16">
    <source>
        <dbReference type="PROSITE" id="PS50112"/>
    </source>
</evidence>
<evidence type="ECO:0000256" key="13">
    <source>
        <dbReference type="ARBA" id="ARBA00023136"/>
    </source>
</evidence>
<dbReference type="SUPFAM" id="SSF55874">
    <property type="entry name" value="ATPase domain of HSP90 chaperone/DNA topoisomerase II/histidine kinase"/>
    <property type="match status" value="1"/>
</dbReference>
<evidence type="ECO:0000256" key="3">
    <source>
        <dbReference type="ARBA" id="ARBA00012438"/>
    </source>
</evidence>
<evidence type="ECO:0000313" key="19">
    <source>
        <dbReference type="Proteomes" id="UP000298781"/>
    </source>
</evidence>
<feature type="domain" description="PAS" evidence="16">
    <location>
        <begin position="390"/>
        <end position="434"/>
    </location>
</feature>
<dbReference type="NCBIfam" id="TIGR00229">
    <property type="entry name" value="sensory_box"/>
    <property type="match status" value="1"/>
</dbReference>
<dbReference type="PRINTS" id="PR00344">
    <property type="entry name" value="BCTRLSENSOR"/>
</dbReference>
<comment type="subcellular location">
    <subcellularLocation>
        <location evidence="2">Cell membrane</location>
        <topology evidence="2">Multi-pass membrane protein</topology>
    </subcellularLocation>
</comment>
<dbReference type="SMART" id="SM00387">
    <property type="entry name" value="HATPase_c"/>
    <property type="match status" value="1"/>
</dbReference>
<evidence type="ECO:0000256" key="2">
    <source>
        <dbReference type="ARBA" id="ARBA00004651"/>
    </source>
</evidence>
<dbReference type="AlphaFoldDB" id="A0A4D7BCD6"/>
<dbReference type="GO" id="GO:0006355">
    <property type="term" value="P:regulation of DNA-templated transcription"/>
    <property type="evidence" value="ECO:0007669"/>
    <property type="project" value="InterPro"/>
</dbReference>
<dbReference type="InterPro" id="IPR005467">
    <property type="entry name" value="His_kinase_dom"/>
</dbReference>
<keyword evidence="13 14" id="KW-0472">Membrane</keyword>
<keyword evidence="10" id="KW-0067">ATP-binding</keyword>
<dbReference type="SUPFAM" id="SSF47384">
    <property type="entry name" value="Homodimeric domain of signal transducing histidine kinase"/>
    <property type="match status" value="1"/>
</dbReference>
<dbReference type="PANTHER" id="PTHR43065">
    <property type="entry name" value="SENSOR HISTIDINE KINASE"/>
    <property type="match status" value="1"/>
</dbReference>
<dbReference type="GO" id="GO:0000155">
    <property type="term" value="F:phosphorelay sensor kinase activity"/>
    <property type="evidence" value="ECO:0007669"/>
    <property type="project" value="InterPro"/>
</dbReference>
<keyword evidence="9 18" id="KW-0418">Kinase</keyword>
<evidence type="ECO:0000256" key="10">
    <source>
        <dbReference type="ARBA" id="ARBA00022840"/>
    </source>
</evidence>
<dbReference type="InterPro" id="IPR017232">
    <property type="entry name" value="NtrY"/>
</dbReference>
<organism evidence="18 19">
    <name type="scientific">Phreatobacter stygius</name>
    <dbReference type="NCBI Taxonomy" id="1940610"/>
    <lineage>
        <taxon>Bacteria</taxon>
        <taxon>Pseudomonadati</taxon>
        <taxon>Pseudomonadota</taxon>
        <taxon>Alphaproteobacteria</taxon>
        <taxon>Hyphomicrobiales</taxon>
        <taxon>Phreatobacteraceae</taxon>
        <taxon>Phreatobacter</taxon>
    </lineage>
</organism>
<feature type="transmembrane region" description="Helical" evidence="14">
    <location>
        <begin position="299"/>
        <end position="324"/>
    </location>
</feature>
<dbReference type="RefSeq" id="WP_136963784.1">
    <property type="nucleotide sequence ID" value="NZ_CP039690.1"/>
</dbReference>
<dbReference type="PROSITE" id="PS50112">
    <property type="entry name" value="PAS"/>
    <property type="match status" value="1"/>
</dbReference>
<dbReference type="SUPFAM" id="SSF55785">
    <property type="entry name" value="PYP-like sensor domain (PAS domain)"/>
    <property type="match status" value="1"/>
</dbReference>
<keyword evidence="5" id="KW-0597">Phosphoprotein</keyword>
<evidence type="ECO:0000259" key="15">
    <source>
        <dbReference type="PROSITE" id="PS50109"/>
    </source>
</evidence>
<keyword evidence="12" id="KW-0902">Two-component regulatory system</keyword>
<dbReference type="InterPro" id="IPR035965">
    <property type="entry name" value="PAS-like_dom_sf"/>
</dbReference>
<dbReference type="OrthoDB" id="9776727at2"/>
<evidence type="ECO:0000256" key="7">
    <source>
        <dbReference type="ARBA" id="ARBA00022692"/>
    </source>
</evidence>
<proteinExistence type="predicted"/>
<dbReference type="Gene3D" id="3.30.565.10">
    <property type="entry name" value="Histidine kinase-like ATPase, C-terminal domain"/>
    <property type="match status" value="1"/>
</dbReference>
<dbReference type="GO" id="GO:0005886">
    <property type="term" value="C:plasma membrane"/>
    <property type="evidence" value="ECO:0007669"/>
    <property type="project" value="UniProtKB-SubCell"/>
</dbReference>
<dbReference type="Gene3D" id="1.10.287.130">
    <property type="match status" value="1"/>
</dbReference>
<dbReference type="Gene3D" id="6.10.340.10">
    <property type="match status" value="1"/>
</dbReference>
<keyword evidence="7 14" id="KW-0812">Transmembrane</keyword>
<dbReference type="SMART" id="SM00304">
    <property type="entry name" value="HAMP"/>
    <property type="match status" value="1"/>
</dbReference>
<gene>
    <name evidence="18" type="ORF">E8M01_31550</name>
</gene>
<reference evidence="18 19" key="1">
    <citation type="submission" date="2019-04" db="EMBL/GenBank/DDBJ databases">
        <title>Phreatobacter aquaticus sp. nov.</title>
        <authorList>
            <person name="Choi A."/>
        </authorList>
    </citation>
    <scope>NUCLEOTIDE SEQUENCE [LARGE SCALE GENOMIC DNA]</scope>
    <source>
        <strain evidence="18 19">KCTC 52518</strain>
    </source>
</reference>
<dbReference type="Pfam" id="PF02518">
    <property type="entry name" value="HATPase_c"/>
    <property type="match status" value="1"/>
</dbReference>
<dbReference type="InterPro" id="IPR045671">
    <property type="entry name" value="NtrY-like_N"/>
</dbReference>
<dbReference type="Pfam" id="PF00672">
    <property type="entry name" value="HAMP"/>
    <property type="match status" value="1"/>
</dbReference>
<dbReference type="CDD" id="cd06225">
    <property type="entry name" value="HAMP"/>
    <property type="match status" value="1"/>
</dbReference>
<dbReference type="CDD" id="cd00130">
    <property type="entry name" value="PAS"/>
    <property type="match status" value="1"/>
</dbReference>
<evidence type="ECO:0000256" key="6">
    <source>
        <dbReference type="ARBA" id="ARBA00022679"/>
    </source>
</evidence>
<evidence type="ECO:0000256" key="9">
    <source>
        <dbReference type="ARBA" id="ARBA00022777"/>
    </source>
</evidence>
<dbReference type="InterPro" id="IPR004358">
    <property type="entry name" value="Sig_transdc_His_kin-like_C"/>
</dbReference>
<dbReference type="PROSITE" id="PS50885">
    <property type="entry name" value="HAMP"/>
    <property type="match status" value="1"/>
</dbReference>
<evidence type="ECO:0000313" key="18">
    <source>
        <dbReference type="EMBL" id="QCI68365.1"/>
    </source>
</evidence>
<dbReference type="SUPFAM" id="SSF158472">
    <property type="entry name" value="HAMP domain-like"/>
    <property type="match status" value="1"/>
</dbReference>
<dbReference type="CDD" id="cd00082">
    <property type="entry name" value="HisKA"/>
    <property type="match status" value="1"/>
</dbReference>
<evidence type="ECO:0000256" key="14">
    <source>
        <dbReference type="SAM" id="Phobius"/>
    </source>
</evidence>
<feature type="domain" description="Histidine kinase" evidence="15">
    <location>
        <begin position="515"/>
        <end position="738"/>
    </location>
</feature>
<name>A0A4D7BCD6_9HYPH</name>
<feature type="transmembrane region" description="Helical" evidence="14">
    <location>
        <begin position="103"/>
        <end position="125"/>
    </location>
</feature>
<dbReference type="Pfam" id="PF19312">
    <property type="entry name" value="NtrY_N"/>
    <property type="match status" value="1"/>
</dbReference>
<dbReference type="EC" id="2.7.13.3" evidence="3"/>
<feature type="transmembrane region" description="Helical" evidence="14">
    <location>
        <begin position="28"/>
        <end position="47"/>
    </location>
</feature>
<feature type="domain" description="HAMP" evidence="17">
    <location>
        <begin position="325"/>
        <end position="378"/>
    </location>
</feature>
<dbReference type="InterPro" id="IPR003661">
    <property type="entry name" value="HisK_dim/P_dom"/>
</dbReference>
<dbReference type="PIRSF" id="PIRSF037532">
    <property type="entry name" value="STHK_NtrY"/>
    <property type="match status" value="1"/>
</dbReference>
<dbReference type="PROSITE" id="PS50109">
    <property type="entry name" value="HIS_KIN"/>
    <property type="match status" value="1"/>
</dbReference>
<feature type="transmembrane region" description="Helical" evidence="14">
    <location>
        <begin position="59"/>
        <end position="83"/>
    </location>
</feature>
<evidence type="ECO:0000256" key="8">
    <source>
        <dbReference type="ARBA" id="ARBA00022741"/>
    </source>
</evidence>
<dbReference type="PANTHER" id="PTHR43065:SF10">
    <property type="entry name" value="PEROXIDE STRESS-ACTIVATED HISTIDINE KINASE MAK3"/>
    <property type="match status" value="1"/>
</dbReference>
<dbReference type="Pfam" id="PF00512">
    <property type="entry name" value="HisKA"/>
    <property type="match status" value="1"/>
</dbReference>
<protein>
    <recommendedName>
        <fullName evidence="3">histidine kinase</fullName>
        <ecNumber evidence="3">2.7.13.3</ecNumber>
    </recommendedName>
</protein>
<dbReference type="InterPro" id="IPR003660">
    <property type="entry name" value="HAMP_dom"/>
</dbReference>
<evidence type="ECO:0000256" key="4">
    <source>
        <dbReference type="ARBA" id="ARBA00022475"/>
    </source>
</evidence>
<dbReference type="Gene3D" id="3.30.450.20">
    <property type="entry name" value="PAS domain"/>
    <property type="match status" value="1"/>
</dbReference>
<sequence>MTAQAPPDPAIRVIDSAASMPRLRSGRAGPVMVGVALLAGLVTFLLVTGLSPVTPTHEVVLSVLVVDAVLVLLLVLMIVREILALRRARRSGQAASRLHERVVRLFAFVASIPVAVLAVAASVTLDRGMEGIFSGGVRRAVEASAQVANAYVGEQIELVRAEAGALTQDIERIRALDSRQVDFKRFLTAQALVRGFAVVRLVRPDGSVVEAADLPVQVDFSIPASILDEVSKTDDIIVNVASRGERDFIEAILRLKRGIDEFLYIVRPINPRIGEHLRATQFGLFEYQQLQDRRLGLQIAFALMFALIALLVTLSSVFLGLSFANRLVQPIRRLIGAADQVAAGDLAVEVHIRKSEGDLANLGDTFNKMTAQLRQQREDLISARDQIDSRRRFTEAVLSGVTAGVLGLDEAGHVTLMNRSAADILGLASAELSGAVLAEKVPELADLIGRAGQGGANLVQGQVMLVRGGRERTLVVRVALEADEEGAHGAVVTIDDVTDLVVAQRTSAWADIARRIAHEIKNPLTPIQLSAERLKRRYGRVITEDREVFDQCTDTIIRQVGDIGRMVDEFSSFARMPKPVFEREDVAETVREAVFMMRIGYPEIDIAADIAEGPWPASFDRRLISQALTNIIKNATEAIAAVPEDERGKGRIMVRLVANPPFFAIDVIDNGMGLPKENRHRLLEPYVTTRTKGTGLGLAIVGKILEEHGGGLGLFDAPPDAEGRIRGACIRLSFKDQKVVVASATAAE</sequence>
<dbReference type="InterPro" id="IPR013767">
    <property type="entry name" value="PAS_fold"/>
</dbReference>
<evidence type="ECO:0000256" key="11">
    <source>
        <dbReference type="ARBA" id="ARBA00022989"/>
    </source>
</evidence>
<dbReference type="InterPro" id="IPR036890">
    <property type="entry name" value="HATPase_C_sf"/>
</dbReference>
<dbReference type="InterPro" id="IPR000014">
    <property type="entry name" value="PAS"/>
</dbReference>
<keyword evidence="4" id="KW-1003">Cell membrane</keyword>
<dbReference type="Proteomes" id="UP000298781">
    <property type="component" value="Chromosome"/>
</dbReference>
<dbReference type="SMART" id="SM00388">
    <property type="entry name" value="HisKA"/>
    <property type="match status" value="1"/>
</dbReference>
<evidence type="ECO:0000256" key="12">
    <source>
        <dbReference type="ARBA" id="ARBA00023012"/>
    </source>
</evidence>
<dbReference type="Pfam" id="PF00989">
    <property type="entry name" value="PAS"/>
    <property type="match status" value="1"/>
</dbReference>
<keyword evidence="19" id="KW-1185">Reference proteome</keyword>
<comment type="catalytic activity">
    <reaction evidence="1">
        <text>ATP + protein L-histidine = ADP + protein N-phospho-L-histidine.</text>
        <dbReference type="EC" id="2.7.13.3"/>
    </reaction>
</comment>
<dbReference type="EMBL" id="CP039690">
    <property type="protein sequence ID" value="QCI68365.1"/>
    <property type="molecule type" value="Genomic_DNA"/>
</dbReference>
<dbReference type="InterPro" id="IPR003594">
    <property type="entry name" value="HATPase_dom"/>
</dbReference>
<keyword evidence="11 14" id="KW-1133">Transmembrane helix</keyword>
<dbReference type="InterPro" id="IPR036097">
    <property type="entry name" value="HisK_dim/P_sf"/>
</dbReference>
<evidence type="ECO:0000259" key="17">
    <source>
        <dbReference type="PROSITE" id="PS50885"/>
    </source>
</evidence>